<dbReference type="Proteomes" id="UP000287908">
    <property type="component" value="Unassembled WGS sequence"/>
</dbReference>
<name>A0A432Z779_9GAMM</name>
<dbReference type="RefSeq" id="WP_126785569.1">
    <property type="nucleotide sequence ID" value="NZ_PIQF01000004.1"/>
</dbReference>
<dbReference type="InterPro" id="IPR015867">
    <property type="entry name" value="N-reg_PII/ATP_PRibTrfase_C"/>
</dbReference>
<reference evidence="2 3" key="1">
    <citation type="journal article" date="2011" name="Front. Microbiol.">
        <title>Genomic signatures of strain selection and enhancement in Bacillus atrophaeus var. globigii, a historical biowarfare simulant.</title>
        <authorList>
            <person name="Gibbons H.S."/>
            <person name="Broomall S.M."/>
            <person name="McNew L.A."/>
            <person name="Daligault H."/>
            <person name="Chapman C."/>
            <person name="Bruce D."/>
            <person name="Karavis M."/>
            <person name="Krepps M."/>
            <person name="McGregor P.A."/>
            <person name="Hong C."/>
            <person name="Park K.H."/>
            <person name="Akmal A."/>
            <person name="Feldman A."/>
            <person name="Lin J.S."/>
            <person name="Chang W.E."/>
            <person name="Higgs B.W."/>
            <person name="Demirev P."/>
            <person name="Lindquist J."/>
            <person name="Liem A."/>
            <person name="Fochler E."/>
            <person name="Read T.D."/>
            <person name="Tapia R."/>
            <person name="Johnson S."/>
            <person name="Bishop-Lilly K.A."/>
            <person name="Detter C."/>
            <person name="Han C."/>
            <person name="Sozhamannan S."/>
            <person name="Rosenzweig C.N."/>
            <person name="Skowronski E.W."/>
        </authorList>
    </citation>
    <scope>NUCLEOTIDE SEQUENCE [LARGE SCALE GENOMIC DNA]</scope>
    <source>
        <strain evidence="2 3">CL-SP19</strain>
    </source>
</reference>
<comment type="similarity">
    <text evidence="1">Belongs to the CutA family.</text>
</comment>
<dbReference type="AlphaFoldDB" id="A0A432Z779"/>
<dbReference type="SUPFAM" id="SSF54913">
    <property type="entry name" value="GlnB-like"/>
    <property type="match status" value="1"/>
</dbReference>
<dbReference type="InterPro" id="IPR011322">
    <property type="entry name" value="N-reg_PII-like_a/b"/>
</dbReference>
<protein>
    <submittedName>
        <fullName evidence="2">Divalent-cation tolerance protein CutA</fullName>
    </submittedName>
</protein>
<organism evidence="2 3">
    <name type="scientific">Idiomarina seosinensis</name>
    <dbReference type="NCBI Taxonomy" id="281739"/>
    <lineage>
        <taxon>Bacteria</taxon>
        <taxon>Pseudomonadati</taxon>
        <taxon>Pseudomonadota</taxon>
        <taxon>Gammaproteobacteria</taxon>
        <taxon>Alteromonadales</taxon>
        <taxon>Idiomarinaceae</taxon>
        <taxon>Idiomarina</taxon>
    </lineage>
</organism>
<evidence type="ECO:0000313" key="2">
    <source>
        <dbReference type="EMBL" id="RUO73768.1"/>
    </source>
</evidence>
<accession>A0A432Z779</accession>
<dbReference type="Pfam" id="PF03091">
    <property type="entry name" value="CutA1"/>
    <property type="match status" value="1"/>
</dbReference>
<proteinExistence type="inferred from homology"/>
<evidence type="ECO:0000256" key="1">
    <source>
        <dbReference type="ARBA" id="ARBA00010169"/>
    </source>
</evidence>
<dbReference type="GO" id="GO:0010038">
    <property type="term" value="P:response to metal ion"/>
    <property type="evidence" value="ECO:0007669"/>
    <property type="project" value="InterPro"/>
</dbReference>
<dbReference type="Gene3D" id="3.30.70.120">
    <property type="match status" value="1"/>
</dbReference>
<dbReference type="InterPro" id="IPR004323">
    <property type="entry name" value="Ion_tolerance_CutA"/>
</dbReference>
<dbReference type="EMBL" id="PIQF01000004">
    <property type="protein sequence ID" value="RUO73768.1"/>
    <property type="molecule type" value="Genomic_DNA"/>
</dbReference>
<keyword evidence="3" id="KW-1185">Reference proteome</keyword>
<comment type="caution">
    <text evidence="2">The sequence shown here is derived from an EMBL/GenBank/DDBJ whole genome shotgun (WGS) entry which is preliminary data.</text>
</comment>
<dbReference type="OrthoDB" id="37622at2"/>
<dbReference type="GO" id="GO:0005507">
    <property type="term" value="F:copper ion binding"/>
    <property type="evidence" value="ECO:0007669"/>
    <property type="project" value="TreeGrafter"/>
</dbReference>
<dbReference type="PANTHER" id="PTHR23419">
    <property type="entry name" value="DIVALENT CATION TOLERANCE CUTA-RELATED"/>
    <property type="match status" value="1"/>
</dbReference>
<gene>
    <name evidence="2" type="ORF">CWI81_12160</name>
</gene>
<dbReference type="PANTHER" id="PTHR23419:SF8">
    <property type="entry name" value="FI09726P"/>
    <property type="match status" value="1"/>
</dbReference>
<evidence type="ECO:0000313" key="3">
    <source>
        <dbReference type="Proteomes" id="UP000287908"/>
    </source>
</evidence>
<sequence>MSHSTRMLFCTCGDEQEASALAHYLIEEKLAACVNIIPKVQSVYEWNGKVESDTELLLIIKTSKLKLQSLKDAIKQKHSYDSPELISFKIDDGLPEYLSWIEAQTK</sequence>